<evidence type="ECO:0000313" key="3">
    <source>
        <dbReference type="Proteomes" id="UP000251960"/>
    </source>
</evidence>
<feature type="compositionally biased region" description="Basic and acidic residues" evidence="1">
    <location>
        <begin position="59"/>
        <end position="91"/>
    </location>
</feature>
<comment type="caution">
    <text evidence="2">The sequence shown here is derived from an EMBL/GenBank/DDBJ whole genome shotgun (WGS) entry which is preliminary data.</text>
</comment>
<organism evidence="2 3">
    <name type="scientific">Zea mays</name>
    <name type="common">Maize</name>
    <dbReference type="NCBI Taxonomy" id="4577"/>
    <lineage>
        <taxon>Eukaryota</taxon>
        <taxon>Viridiplantae</taxon>
        <taxon>Streptophyta</taxon>
        <taxon>Embryophyta</taxon>
        <taxon>Tracheophyta</taxon>
        <taxon>Spermatophyta</taxon>
        <taxon>Magnoliopsida</taxon>
        <taxon>Liliopsida</taxon>
        <taxon>Poales</taxon>
        <taxon>Poaceae</taxon>
        <taxon>PACMAD clade</taxon>
        <taxon>Panicoideae</taxon>
        <taxon>Andropogonodae</taxon>
        <taxon>Andropogoneae</taxon>
        <taxon>Tripsacinae</taxon>
        <taxon>Zea</taxon>
    </lineage>
</organism>
<dbReference type="AlphaFoldDB" id="A0A3L6DIZ5"/>
<gene>
    <name evidence="2" type="ORF">Zm00014a_043307</name>
</gene>
<proteinExistence type="predicted"/>
<dbReference type="Proteomes" id="UP000251960">
    <property type="component" value="Chromosome 8"/>
</dbReference>
<dbReference type="EMBL" id="NCVQ01000009">
    <property type="protein sequence ID" value="PWZ08544.1"/>
    <property type="molecule type" value="Genomic_DNA"/>
</dbReference>
<reference evidence="2 3" key="1">
    <citation type="journal article" date="2018" name="Nat. Genet.">
        <title>Extensive intraspecific gene order and gene structural variations between Mo17 and other maize genomes.</title>
        <authorList>
            <person name="Sun S."/>
            <person name="Zhou Y."/>
            <person name="Chen J."/>
            <person name="Shi J."/>
            <person name="Zhao H."/>
            <person name="Zhao H."/>
            <person name="Song W."/>
            <person name="Zhang M."/>
            <person name="Cui Y."/>
            <person name="Dong X."/>
            <person name="Liu H."/>
            <person name="Ma X."/>
            <person name="Jiao Y."/>
            <person name="Wang B."/>
            <person name="Wei X."/>
            <person name="Stein J.C."/>
            <person name="Glaubitz J.C."/>
            <person name="Lu F."/>
            <person name="Yu G."/>
            <person name="Liang C."/>
            <person name="Fengler K."/>
            <person name="Li B."/>
            <person name="Rafalski A."/>
            <person name="Schnable P.S."/>
            <person name="Ware D.H."/>
            <person name="Buckler E.S."/>
            <person name="Lai J."/>
        </authorList>
    </citation>
    <scope>NUCLEOTIDE SEQUENCE [LARGE SCALE GENOMIC DNA]</scope>
    <source>
        <strain evidence="3">cv. Missouri 17</strain>
        <tissue evidence="2">Seedling</tissue>
    </source>
</reference>
<accession>A0A3L6DIZ5</accession>
<sequence>MVRRSIEQTGGGNGRGVHMRSWVAHQSSPRWEGRKGLIDVEVVVAVALPRRRASPGEGGARHVLREDGEASKKLPQHLDGRGELTNEEFQRCRQWRR</sequence>
<feature type="region of interest" description="Disordered" evidence="1">
    <location>
        <begin position="1"/>
        <end position="21"/>
    </location>
</feature>
<evidence type="ECO:0000256" key="1">
    <source>
        <dbReference type="SAM" id="MobiDB-lite"/>
    </source>
</evidence>
<name>A0A3L6DIZ5_MAIZE</name>
<feature type="region of interest" description="Disordered" evidence="1">
    <location>
        <begin position="51"/>
        <end position="97"/>
    </location>
</feature>
<protein>
    <submittedName>
        <fullName evidence="2">Uncharacterized protein</fullName>
    </submittedName>
</protein>
<evidence type="ECO:0000313" key="2">
    <source>
        <dbReference type="EMBL" id="PWZ08544.1"/>
    </source>
</evidence>